<protein>
    <submittedName>
        <fullName evidence="3">Uncharacterized protein LOC116304643 isoform X1</fullName>
    </submittedName>
</protein>
<organism evidence="2 3">
    <name type="scientific">Actinia tenebrosa</name>
    <name type="common">Australian red waratah sea anemone</name>
    <dbReference type="NCBI Taxonomy" id="6105"/>
    <lineage>
        <taxon>Eukaryota</taxon>
        <taxon>Metazoa</taxon>
        <taxon>Cnidaria</taxon>
        <taxon>Anthozoa</taxon>
        <taxon>Hexacorallia</taxon>
        <taxon>Actiniaria</taxon>
        <taxon>Actiniidae</taxon>
        <taxon>Actinia</taxon>
    </lineage>
</organism>
<dbReference type="OrthoDB" id="5983225at2759"/>
<dbReference type="Proteomes" id="UP000515163">
    <property type="component" value="Unplaced"/>
</dbReference>
<keyword evidence="2" id="KW-1185">Reference proteome</keyword>
<dbReference type="KEGG" id="aten:116304643"/>
<gene>
    <name evidence="3" type="primary">LOC116304643</name>
</gene>
<sequence>MSLQMDQAAGPVAGNAEAQAAAGPVAGNAEAQAAAGPVASNAEAQALRQARRNRVGQETTDGVFVKAKCGGKTFTRCFNIGSCYQEVYDWIGCREDLPLHFILLRTPNPCPIKRDEKISQSETVVVSEVTQEQEFGKMHTTVSLRGDFVYTNDNESTINEGDSAGEENKKYRKRGRTSKEKKNKKKKL</sequence>
<reference evidence="3" key="1">
    <citation type="submission" date="2025-08" db="UniProtKB">
        <authorList>
            <consortium name="RefSeq"/>
        </authorList>
    </citation>
    <scope>IDENTIFICATION</scope>
</reference>
<accession>A0A6P8ITI9</accession>
<evidence type="ECO:0000313" key="2">
    <source>
        <dbReference type="Proteomes" id="UP000515163"/>
    </source>
</evidence>
<feature type="compositionally biased region" description="Basic residues" evidence="1">
    <location>
        <begin position="170"/>
        <end position="188"/>
    </location>
</feature>
<proteinExistence type="predicted"/>
<evidence type="ECO:0000256" key="1">
    <source>
        <dbReference type="SAM" id="MobiDB-lite"/>
    </source>
</evidence>
<name>A0A6P8ITI9_ACTTE</name>
<dbReference type="InParanoid" id="A0A6P8ITI9"/>
<dbReference type="AlphaFoldDB" id="A0A6P8ITI9"/>
<feature type="region of interest" description="Disordered" evidence="1">
    <location>
        <begin position="155"/>
        <end position="188"/>
    </location>
</feature>
<dbReference type="RefSeq" id="XP_031570262.1">
    <property type="nucleotide sequence ID" value="XM_031714402.1"/>
</dbReference>
<evidence type="ECO:0000313" key="3">
    <source>
        <dbReference type="RefSeq" id="XP_031570262.1"/>
    </source>
</evidence>
<dbReference type="GeneID" id="116304643"/>